<evidence type="ECO:0000313" key="6">
    <source>
        <dbReference type="Proteomes" id="UP000245942"/>
    </source>
</evidence>
<keyword evidence="6" id="KW-1185">Reference proteome</keyword>
<evidence type="ECO:0000256" key="3">
    <source>
        <dbReference type="SAM" id="MobiDB-lite"/>
    </source>
</evidence>
<dbReference type="InterPro" id="IPR003010">
    <property type="entry name" value="C-N_Hydrolase"/>
</dbReference>
<name>A0A316UCK6_9BASI</name>
<dbReference type="STRING" id="1684307.A0A316UCK6"/>
<dbReference type="GeneID" id="37012365"/>
<dbReference type="PANTHER" id="PTHR46044">
    <property type="entry name" value="NITRILASE"/>
    <property type="match status" value="1"/>
</dbReference>
<sequence length="355" mass="37995">MPVPTHKRLACAQAESAWLDLRAGIEKTKRLIKDAKAQGADILVLPELWLPGYPWYLWVLPYAATVPYTLKYQAAGMKVDGPEMKELQQAVKEAGIVLSVGFAEKRGESLWMANAIIDANGSLAAIKRKWKPTGVERVIFGDASGDVFNTVAPTAVGQVGALMCWEHLINPLKMHCYQQHETVHAGSWPPIFPHGGMEHYGMSYQGIRSISATYAMEGGAFVAMSTGMVSEAGARQIGLDYAVSGEPLPAGAFHTIPGGGYATIFGPDGRQLTADLPPSQEGFVWADLDPTLIKLAKQLVCPAGHYARPDLAQLIINSEAKEVVTGARSVLGTDGGPTAGLKGQGQLVDDSEEND</sequence>
<reference evidence="5 6" key="1">
    <citation type="journal article" date="2018" name="Mol. Biol. Evol.">
        <title>Broad Genomic Sampling Reveals a Smut Pathogenic Ancestry of the Fungal Clade Ustilaginomycotina.</title>
        <authorList>
            <person name="Kijpornyongpan T."/>
            <person name="Mondo S.J."/>
            <person name="Barry K."/>
            <person name="Sandor L."/>
            <person name="Lee J."/>
            <person name="Lipzen A."/>
            <person name="Pangilinan J."/>
            <person name="LaButti K."/>
            <person name="Hainaut M."/>
            <person name="Henrissat B."/>
            <person name="Grigoriev I.V."/>
            <person name="Spatafora J.W."/>
            <person name="Aime M.C."/>
        </authorList>
    </citation>
    <scope>NUCLEOTIDE SEQUENCE [LARGE SCALE GENOMIC DNA]</scope>
    <source>
        <strain evidence="5 6">MCA 4718</strain>
    </source>
</reference>
<gene>
    <name evidence="5" type="ORF">BCV69DRAFT_257554</name>
</gene>
<dbReference type="EMBL" id="KZ819323">
    <property type="protein sequence ID" value="PWN22608.1"/>
    <property type="molecule type" value="Genomic_DNA"/>
</dbReference>
<dbReference type="OrthoDB" id="10250282at2759"/>
<evidence type="ECO:0000256" key="2">
    <source>
        <dbReference type="ARBA" id="ARBA00022801"/>
    </source>
</evidence>
<dbReference type="Proteomes" id="UP000245942">
    <property type="component" value="Unassembled WGS sequence"/>
</dbReference>
<dbReference type="CDD" id="cd07564">
    <property type="entry name" value="nitrilases_CHs"/>
    <property type="match status" value="1"/>
</dbReference>
<protein>
    <submittedName>
        <fullName evidence="5">Carbon-nitrogen hydrolase</fullName>
    </submittedName>
</protein>
<feature type="region of interest" description="Disordered" evidence="3">
    <location>
        <begin position="329"/>
        <end position="355"/>
    </location>
</feature>
<evidence type="ECO:0000313" key="5">
    <source>
        <dbReference type="EMBL" id="PWN22608.1"/>
    </source>
</evidence>
<dbReference type="PANTHER" id="PTHR46044:SF14">
    <property type="entry name" value="ARYLACETONITRILASE"/>
    <property type="match status" value="1"/>
</dbReference>
<dbReference type="Gene3D" id="3.60.110.10">
    <property type="entry name" value="Carbon-nitrogen hydrolase"/>
    <property type="match status" value="1"/>
</dbReference>
<dbReference type="InterPro" id="IPR044149">
    <property type="entry name" value="Nitrilases_CHs"/>
</dbReference>
<organism evidence="5 6">
    <name type="scientific">Pseudomicrostroma glucosiphilum</name>
    <dbReference type="NCBI Taxonomy" id="1684307"/>
    <lineage>
        <taxon>Eukaryota</taxon>
        <taxon>Fungi</taxon>
        <taxon>Dikarya</taxon>
        <taxon>Basidiomycota</taxon>
        <taxon>Ustilaginomycotina</taxon>
        <taxon>Exobasidiomycetes</taxon>
        <taxon>Microstromatales</taxon>
        <taxon>Microstromatales incertae sedis</taxon>
        <taxon>Pseudomicrostroma</taxon>
    </lineage>
</organism>
<dbReference type="SUPFAM" id="SSF56317">
    <property type="entry name" value="Carbon-nitrogen hydrolase"/>
    <property type="match status" value="1"/>
</dbReference>
<dbReference type="GO" id="GO:0016787">
    <property type="term" value="F:hydrolase activity"/>
    <property type="evidence" value="ECO:0007669"/>
    <property type="project" value="UniProtKB-KW"/>
</dbReference>
<keyword evidence="2 5" id="KW-0378">Hydrolase</keyword>
<dbReference type="PROSITE" id="PS50263">
    <property type="entry name" value="CN_HYDROLASE"/>
    <property type="match status" value="1"/>
</dbReference>
<proteinExistence type="inferred from homology"/>
<comment type="similarity">
    <text evidence="1">Belongs to the carbon-nitrogen hydrolase superfamily. Nitrilase family.</text>
</comment>
<dbReference type="InterPro" id="IPR036526">
    <property type="entry name" value="C-N_Hydrolase_sf"/>
</dbReference>
<evidence type="ECO:0000256" key="1">
    <source>
        <dbReference type="ARBA" id="ARBA00008129"/>
    </source>
</evidence>
<accession>A0A316UCK6</accession>
<dbReference type="AlphaFoldDB" id="A0A316UCK6"/>
<dbReference type="RefSeq" id="XP_025349768.1">
    <property type="nucleotide sequence ID" value="XM_025490631.1"/>
</dbReference>
<feature type="domain" description="CN hydrolase" evidence="4">
    <location>
        <begin position="7"/>
        <end position="290"/>
    </location>
</feature>
<evidence type="ECO:0000259" key="4">
    <source>
        <dbReference type="PROSITE" id="PS50263"/>
    </source>
</evidence>
<dbReference type="Pfam" id="PF00795">
    <property type="entry name" value="CN_hydrolase"/>
    <property type="match status" value="1"/>
</dbReference>